<sequence length="220" mass="24114">MPDRGAAGTEVLPLAPELLLRAYAAGLFPMADSREATELRWIDPPLRGVFSLNDFHISRSLARRIRSGRFRVTADRAFAAVMEGCAGREETWINDQIMSVYGALHRAGHAHSIEVWEGEMLVGGVYGVTLGAAFFGESMFSRRTDASKIALAYLVDRLRAGGYVLFDTQFLTPHLASLGAIEIPRATYLKQLHAAIRKDASFEAPGDIPAPEVLLSRQAQ</sequence>
<dbReference type="Gene3D" id="3.40.630.70">
    <property type="entry name" value="Leucyl/phenylalanyl-tRNA-protein transferase, C-terminal domain"/>
    <property type="match status" value="1"/>
</dbReference>
<comment type="similarity">
    <text evidence="4">Belongs to the L/F-transferase family.</text>
</comment>
<comment type="catalytic activity">
    <reaction evidence="4">
        <text>N-terminal L-lysyl-[protein] + L-leucyl-tRNA(Leu) = N-terminal L-leucyl-L-lysyl-[protein] + tRNA(Leu) + H(+)</text>
        <dbReference type="Rhea" id="RHEA:12340"/>
        <dbReference type="Rhea" id="RHEA-COMP:9613"/>
        <dbReference type="Rhea" id="RHEA-COMP:9622"/>
        <dbReference type="Rhea" id="RHEA-COMP:12670"/>
        <dbReference type="Rhea" id="RHEA-COMP:12671"/>
        <dbReference type="ChEBI" id="CHEBI:15378"/>
        <dbReference type="ChEBI" id="CHEBI:65249"/>
        <dbReference type="ChEBI" id="CHEBI:78442"/>
        <dbReference type="ChEBI" id="CHEBI:78494"/>
        <dbReference type="ChEBI" id="CHEBI:133043"/>
        <dbReference type="EC" id="2.3.2.6"/>
    </reaction>
</comment>
<dbReference type="EC" id="2.3.2.6" evidence="4"/>
<dbReference type="HAMAP" id="MF_00688">
    <property type="entry name" value="Leu_Phe_trans"/>
    <property type="match status" value="1"/>
</dbReference>
<organism evidence="5 6">
    <name type="scientific">Haematobacter genomosp. 1</name>
    <dbReference type="NCBI Taxonomy" id="366618"/>
    <lineage>
        <taxon>Bacteria</taxon>
        <taxon>Pseudomonadati</taxon>
        <taxon>Pseudomonadota</taxon>
        <taxon>Alphaproteobacteria</taxon>
        <taxon>Rhodobacterales</taxon>
        <taxon>Paracoccaceae</taxon>
        <taxon>Haematobacter</taxon>
    </lineage>
</organism>
<dbReference type="SUPFAM" id="SSF55729">
    <property type="entry name" value="Acyl-CoA N-acyltransferases (Nat)"/>
    <property type="match status" value="1"/>
</dbReference>
<comment type="function">
    <text evidence="4">Functions in the N-end rule pathway of protein degradation where it conjugates Leu, Phe and, less efficiently, Met from aminoacyl-tRNAs to the N-termini of proteins containing an N-terminal arginine or lysine.</text>
</comment>
<dbReference type="GO" id="GO:0030163">
    <property type="term" value="P:protein catabolic process"/>
    <property type="evidence" value="ECO:0007669"/>
    <property type="project" value="UniProtKB-UniRule"/>
</dbReference>
<dbReference type="NCBIfam" id="TIGR00667">
    <property type="entry name" value="aat"/>
    <property type="match status" value="1"/>
</dbReference>
<keyword evidence="3 4" id="KW-0012">Acyltransferase</keyword>
<evidence type="ECO:0000256" key="2">
    <source>
        <dbReference type="ARBA" id="ARBA00022679"/>
    </source>
</evidence>
<dbReference type="InterPro" id="IPR004616">
    <property type="entry name" value="Leu/Phe-tRNA_Trfase"/>
</dbReference>
<keyword evidence="1 4" id="KW-0963">Cytoplasm</keyword>
<evidence type="ECO:0000256" key="1">
    <source>
        <dbReference type="ARBA" id="ARBA00022490"/>
    </source>
</evidence>
<protein>
    <recommendedName>
        <fullName evidence="4">Leucyl/phenylalanyl-tRNA--protein transferase</fullName>
        <ecNumber evidence="4">2.3.2.6</ecNumber>
    </recommendedName>
    <alternativeName>
        <fullName evidence="4">L/F-transferase</fullName>
    </alternativeName>
    <alternativeName>
        <fullName evidence="4">Leucyltransferase</fullName>
    </alternativeName>
    <alternativeName>
        <fullName evidence="4">Phenyalanyltransferase</fullName>
    </alternativeName>
</protein>
<keyword evidence="6" id="KW-1185">Reference proteome</keyword>
<dbReference type="GO" id="GO:0008914">
    <property type="term" value="F:leucyl-tRNA--protein transferase activity"/>
    <property type="evidence" value="ECO:0007669"/>
    <property type="project" value="UniProtKB-UniRule"/>
</dbReference>
<dbReference type="PANTHER" id="PTHR30098:SF2">
    <property type="entry name" value="LEUCYL_PHENYLALANYL-TRNA--PROTEIN TRANSFERASE"/>
    <property type="match status" value="1"/>
</dbReference>
<dbReference type="Pfam" id="PF03588">
    <property type="entry name" value="Leu_Phe_trans"/>
    <property type="match status" value="1"/>
</dbReference>
<dbReference type="Proteomes" id="UP000196878">
    <property type="component" value="Unassembled WGS sequence"/>
</dbReference>
<dbReference type="EMBL" id="NIPW01000006">
    <property type="protein sequence ID" value="OWJ79917.1"/>
    <property type="molecule type" value="Genomic_DNA"/>
</dbReference>
<accession>A0A212AER9</accession>
<dbReference type="GO" id="GO:0005737">
    <property type="term" value="C:cytoplasm"/>
    <property type="evidence" value="ECO:0007669"/>
    <property type="project" value="UniProtKB-SubCell"/>
</dbReference>
<dbReference type="InterPro" id="IPR016181">
    <property type="entry name" value="Acyl_CoA_acyltransferase"/>
</dbReference>
<comment type="subcellular location">
    <subcellularLocation>
        <location evidence="4">Cytoplasm</location>
    </subcellularLocation>
</comment>
<evidence type="ECO:0000256" key="3">
    <source>
        <dbReference type="ARBA" id="ARBA00023315"/>
    </source>
</evidence>
<dbReference type="AlphaFoldDB" id="A0A212AER9"/>
<keyword evidence="2 4" id="KW-0808">Transferase</keyword>
<evidence type="ECO:0000256" key="4">
    <source>
        <dbReference type="HAMAP-Rule" id="MF_00688"/>
    </source>
</evidence>
<evidence type="ECO:0000313" key="5">
    <source>
        <dbReference type="EMBL" id="OWJ79917.1"/>
    </source>
</evidence>
<dbReference type="RefSeq" id="WP_088214251.1">
    <property type="nucleotide sequence ID" value="NZ_NIPW01000006.1"/>
</dbReference>
<proteinExistence type="inferred from homology"/>
<comment type="catalytic activity">
    <reaction evidence="4">
        <text>L-phenylalanyl-tRNA(Phe) + an N-terminal L-alpha-aminoacyl-[protein] = an N-terminal L-phenylalanyl-L-alpha-aminoacyl-[protein] + tRNA(Phe)</text>
        <dbReference type="Rhea" id="RHEA:43632"/>
        <dbReference type="Rhea" id="RHEA-COMP:9668"/>
        <dbReference type="Rhea" id="RHEA-COMP:9699"/>
        <dbReference type="Rhea" id="RHEA-COMP:10636"/>
        <dbReference type="Rhea" id="RHEA-COMP:10637"/>
        <dbReference type="ChEBI" id="CHEBI:78442"/>
        <dbReference type="ChEBI" id="CHEBI:78531"/>
        <dbReference type="ChEBI" id="CHEBI:78597"/>
        <dbReference type="ChEBI" id="CHEBI:83561"/>
        <dbReference type="EC" id="2.3.2.6"/>
    </reaction>
</comment>
<evidence type="ECO:0000313" key="6">
    <source>
        <dbReference type="Proteomes" id="UP000196878"/>
    </source>
</evidence>
<name>A0A212AER9_9RHOB</name>
<dbReference type="OrthoDB" id="9790282at2"/>
<comment type="caution">
    <text evidence="5">The sequence shown here is derived from an EMBL/GenBank/DDBJ whole genome shotgun (WGS) entry which is preliminary data.</text>
</comment>
<dbReference type="PANTHER" id="PTHR30098">
    <property type="entry name" value="LEUCYL/PHENYLALANYL-TRNA--PROTEIN TRANSFERASE"/>
    <property type="match status" value="1"/>
</dbReference>
<gene>
    <name evidence="4" type="primary">aat</name>
    <name evidence="5" type="ORF">CDV49_03810</name>
</gene>
<reference evidence="5 6" key="1">
    <citation type="submission" date="2016-12" db="EMBL/GenBank/DDBJ databases">
        <title>Comparison of Traditional DNA-DNA Hybridization with In Silico Genomic Analysis.</title>
        <authorList>
            <person name="Nicholson A.C."/>
            <person name="Humrighouse B.W."/>
            <person name="Graziano J."/>
            <person name="Lasker B."/>
            <person name="Whitney A.M."/>
            <person name="Mcquiston J.R."/>
        </authorList>
    </citation>
    <scope>NUCLEOTIDE SEQUENCE [LARGE SCALE GENOMIC DNA]</scope>
    <source>
        <strain evidence="5 6">H2240</strain>
    </source>
</reference>
<dbReference type="InterPro" id="IPR042203">
    <property type="entry name" value="Leu/Phe-tRNA_Trfase_C"/>
</dbReference>
<comment type="catalytic activity">
    <reaction evidence="4">
        <text>N-terminal L-arginyl-[protein] + L-leucyl-tRNA(Leu) = N-terminal L-leucyl-L-arginyl-[protein] + tRNA(Leu) + H(+)</text>
        <dbReference type="Rhea" id="RHEA:50416"/>
        <dbReference type="Rhea" id="RHEA-COMP:9613"/>
        <dbReference type="Rhea" id="RHEA-COMP:9622"/>
        <dbReference type="Rhea" id="RHEA-COMP:12672"/>
        <dbReference type="Rhea" id="RHEA-COMP:12673"/>
        <dbReference type="ChEBI" id="CHEBI:15378"/>
        <dbReference type="ChEBI" id="CHEBI:64719"/>
        <dbReference type="ChEBI" id="CHEBI:78442"/>
        <dbReference type="ChEBI" id="CHEBI:78494"/>
        <dbReference type="ChEBI" id="CHEBI:133044"/>
        <dbReference type="EC" id="2.3.2.6"/>
    </reaction>
</comment>
<dbReference type="FunFam" id="3.40.630.70:FF:000001">
    <property type="entry name" value="Leucyl/phenylalanyl-tRNA--protein transferase"/>
    <property type="match status" value="1"/>
</dbReference>